<name>A0A1I5QSB2_9PSEU</name>
<dbReference type="InterPro" id="IPR009000">
    <property type="entry name" value="Transl_B-barrel_sf"/>
</dbReference>
<gene>
    <name evidence="6" type="ORF">SAMN05421810_102729</name>
</gene>
<dbReference type="RefSeq" id="WP_341770752.1">
    <property type="nucleotide sequence ID" value="NZ_FOWW01000002.1"/>
</dbReference>
<feature type="compositionally biased region" description="Basic residues" evidence="4">
    <location>
        <begin position="560"/>
        <end position="569"/>
    </location>
</feature>
<keyword evidence="1" id="KW-0547">Nucleotide-binding</keyword>
<keyword evidence="3" id="KW-0342">GTP-binding</keyword>
<feature type="compositionally biased region" description="Low complexity" evidence="4">
    <location>
        <begin position="534"/>
        <end position="554"/>
    </location>
</feature>
<sequence>MTTINIGILAHVDAGKTTLTERLLFDAGAIADLGSVDGGNTRTDTLDIERRRGITIRSGVVSFDAGDRTVNIIDTPRHSDFVGEVERALRVLDGAVLVVSATSGVQAQTRILARTLRRLRVPTLVFVNKVDRLARPVDQLLTDLRRRLTPDVVPLVDLDAESGEVRAADFADPAFLARVGEVLAEHDDRCLRAYVDSVLTPELVRRCLTGQTAAGRVHPVFLGSARTGLGLPELVDGIHDLVPAAPGGDELSATVFKVERDAAGNRIAYVRLHSGSLRVREEITGYRRDDAGDQLKYRGRVTALHAATPDRSTPREAVTAGEIAMVRGVPGARVGDALGSPASLRGDRPFPPPSLSTVVTVRDPAHRPRLHAALRELSEQDPLVGLRMDELTGELSVRVYGDVQKEVIGTRLREEFGILADFAPTRPVYVEKPTGTAEVVHRIDEHGPNDVFATVGLRVEPGPPSSGVRFAVEVELGSLPRAFQTAIEETVYRTSRRPTRLAGHRLRRHADDVRVRQPGQHRRRLPDDDRAAAHPRTAAGRHAGVRAGRPVRARGAGGRGGRRARRARRPGRDAARDRSR</sequence>
<dbReference type="PRINTS" id="PR00315">
    <property type="entry name" value="ELONGATNFCT"/>
</dbReference>
<dbReference type="GO" id="GO:0032790">
    <property type="term" value="P:ribosome disassembly"/>
    <property type="evidence" value="ECO:0007669"/>
    <property type="project" value="TreeGrafter"/>
</dbReference>
<organism evidence="6 7">
    <name type="scientific">Amycolatopsis arida</name>
    <dbReference type="NCBI Taxonomy" id="587909"/>
    <lineage>
        <taxon>Bacteria</taxon>
        <taxon>Bacillati</taxon>
        <taxon>Actinomycetota</taxon>
        <taxon>Actinomycetes</taxon>
        <taxon>Pseudonocardiales</taxon>
        <taxon>Pseudonocardiaceae</taxon>
        <taxon>Amycolatopsis</taxon>
    </lineage>
</organism>
<dbReference type="PANTHER" id="PTHR43261:SF1">
    <property type="entry name" value="RIBOSOME-RELEASING FACTOR 2, MITOCHONDRIAL"/>
    <property type="match status" value="1"/>
</dbReference>
<dbReference type="InterPro" id="IPR041095">
    <property type="entry name" value="EFG_II"/>
</dbReference>
<reference evidence="7" key="1">
    <citation type="submission" date="2016-10" db="EMBL/GenBank/DDBJ databases">
        <authorList>
            <person name="Varghese N."/>
            <person name="Submissions S."/>
        </authorList>
    </citation>
    <scope>NUCLEOTIDE SEQUENCE [LARGE SCALE GENOMIC DNA]</scope>
    <source>
        <strain evidence="7">CGMCC 4.5579</strain>
    </source>
</reference>
<dbReference type="AlphaFoldDB" id="A0A1I5QSB2"/>
<dbReference type="Gene3D" id="3.30.230.10">
    <property type="match status" value="1"/>
</dbReference>
<keyword evidence="7" id="KW-1185">Reference proteome</keyword>
<dbReference type="Gene3D" id="3.40.50.300">
    <property type="entry name" value="P-loop containing nucleotide triphosphate hydrolases"/>
    <property type="match status" value="1"/>
</dbReference>
<dbReference type="InterPro" id="IPR005517">
    <property type="entry name" value="Transl_elong_EFG/EF2_IV"/>
</dbReference>
<evidence type="ECO:0000313" key="7">
    <source>
        <dbReference type="Proteomes" id="UP000198727"/>
    </source>
</evidence>
<evidence type="ECO:0000256" key="4">
    <source>
        <dbReference type="SAM" id="MobiDB-lite"/>
    </source>
</evidence>
<dbReference type="SUPFAM" id="SSF50447">
    <property type="entry name" value="Translation proteins"/>
    <property type="match status" value="1"/>
</dbReference>
<feature type="domain" description="Tr-type G" evidence="5">
    <location>
        <begin position="1"/>
        <end position="247"/>
    </location>
</feature>
<dbReference type="InterPro" id="IPR020568">
    <property type="entry name" value="Ribosomal_Su5_D2-typ_SF"/>
</dbReference>
<proteinExistence type="predicted"/>
<dbReference type="SUPFAM" id="SSF54980">
    <property type="entry name" value="EF-G C-terminal domain-like"/>
    <property type="match status" value="1"/>
</dbReference>
<evidence type="ECO:0000256" key="2">
    <source>
        <dbReference type="ARBA" id="ARBA00022917"/>
    </source>
</evidence>
<dbReference type="Pfam" id="PF14492">
    <property type="entry name" value="EFG_III"/>
    <property type="match status" value="1"/>
</dbReference>
<dbReference type="NCBIfam" id="TIGR00231">
    <property type="entry name" value="small_GTP"/>
    <property type="match status" value="1"/>
</dbReference>
<evidence type="ECO:0000313" key="6">
    <source>
        <dbReference type="EMBL" id="SFP48736.1"/>
    </source>
</evidence>
<accession>A0A1I5QSB2</accession>
<dbReference type="EMBL" id="FOWW01000002">
    <property type="protein sequence ID" value="SFP48736.1"/>
    <property type="molecule type" value="Genomic_DNA"/>
</dbReference>
<dbReference type="GO" id="GO:0006412">
    <property type="term" value="P:translation"/>
    <property type="evidence" value="ECO:0007669"/>
    <property type="project" value="UniProtKB-KW"/>
</dbReference>
<dbReference type="GO" id="GO:0005525">
    <property type="term" value="F:GTP binding"/>
    <property type="evidence" value="ECO:0007669"/>
    <property type="project" value="UniProtKB-KW"/>
</dbReference>
<dbReference type="Pfam" id="PF03764">
    <property type="entry name" value="EFG_IV"/>
    <property type="match status" value="1"/>
</dbReference>
<dbReference type="STRING" id="587909.SAMN05421810_102729"/>
<dbReference type="PROSITE" id="PS51722">
    <property type="entry name" value="G_TR_2"/>
    <property type="match status" value="1"/>
</dbReference>
<dbReference type="PANTHER" id="PTHR43261">
    <property type="entry name" value="TRANSLATION ELONGATION FACTOR G-RELATED"/>
    <property type="match status" value="1"/>
</dbReference>
<evidence type="ECO:0000256" key="1">
    <source>
        <dbReference type="ARBA" id="ARBA00022741"/>
    </source>
</evidence>
<dbReference type="SUPFAM" id="SSF52540">
    <property type="entry name" value="P-loop containing nucleoside triphosphate hydrolases"/>
    <property type="match status" value="1"/>
</dbReference>
<protein>
    <submittedName>
        <fullName evidence="6">Ribosomal protection tetracycline resistance protein</fullName>
    </submittedName>
</protein>
<dbReference type="Gene3D" id="3.30.70.870">
    <property type="entry name" value="Elongation Factor G (Translational Gtpase), domain 3"/>
    <property type="match status" value="1"/>
</dbReference>
<dbReference type="InterPro" id="IPR035647">
    <property type="entry name" value="EFG_III/V"/>
</dbReference>
<dbReference type="PROSITE" id="PS00301">
    <property type="entry name" value="G_TR_1"/>
    <property type="match status" value="1"/>
</dbReference>
<dbReference type="GO" id="GO:0003924">
    <property type="term" value="F:GTPase activity"/>
    <property type="evidence" value="ECO:0007669"/>
    <property type="project" value="InterPro"/>
</dbReference>
<dbReference type="InterPro" id="IPR005225">
    <property type="entry name" value="Small_GTP-bd"/>
</dbReference>
<dbReference type="Pfam" id="PF00009">
    <property type="entry name" value="GTP_EFTU"/>
    <property type="match status" value="1"/>
</dbReference>
<dbReference type="Gene3D" id="2.40.30.10">
    <property type="entry name" value="Translation factors"/>
    <property type="match status" value="1"/>
</dbReference>
<dbReference type="Proteomes" id="UP000198727">
    <property type="component" value="Unassembled WGS sequence"/>
</dbReference>
<keyword evidence="2" id="KW-0648">Protein biosynthesis</keyword>
<dbReference type="InterPro" id="IPR000795">
    <property type="entry name" value="T_Tr_GTP-bd_dom"/>
</dbReference>
<evidence type="ECO:0000256" key="3">
    <source>
        <dbReference type="ARBA" id="ARBA00023134"/>
    </source>
</evidence>
<feature type="compositionally biased region" description="Basic residues" evidence="4">
    <location>
        <begin position="494"/>
        <end position="508"/>
    </location>
</feature>
<dbReference type="SUPFAM" id="SSF54211">
    <property type="entry name" value="Ribosomal protein S5 domain 2-like"/>
    <property type="match status" value="1"/>
</dbReference>
<feature type="compositionally biased region" description="Basic and acidic residues" evidence="4">
    <location>
        <begin position="570"/>
        <end position="580"/>
    </location>
</feature>
<feature type="region of interest" description="Disordered" evidence="4">
    <location>
        <begin position="494"/>
        <end position="580"/>
    </location>
</feature>
<dbReference type="InterPro" id="IPR031157">
    <property type="entry name" value="G_TR_CS"/>
</dbReference>
<evidence type="ECO:0000259" key="5">
    <source>
        <dbReference type="PROSITE" id="PS51722"/>
    </source>
</evidence>
<dbReference type="InterPro" id="IPR027417">
    <property type="entry name" value="P-loop_NTPase"/>
</dbReference>
<dbReference type="InterPro" id="IPR014721">
    <property type="entry name" value="Ribsml_uS5_D2-typ_fold_subgr"/>
</dbReference>
<dbReference type="PRINTS" id="PR01037">
    <property type="entry name" value="TCRTETOQM"/>
</dbReference>